<evidence type="ECO:0000259" key="1">
    <source>
        <dbReference type="Pfam" id="PF07883"/>
    </source>
</evidence>
<dbReference type="SUPFAM" id="SSF51182">
    <property type="entry name" value="RmlC-like cupins"/>
    <property type="match status" value="1"/>
</dbReference>
<dbReference type="InterPro" id="IPR013096">
    <property type="entry name" value="Cupin_2"/>
</dbReference>
<dbReference type="Proteomes" id="UP000738349">
    <property type="component" value="Unassembled WGS sequence"/>
</dbReference>
<feature type="domain" description="Cupin type-2" evidence="1">
    <location>
        <begin position="97"/>
        <end position="164"/>
    </location>
</feature>
<name>A0A9P9E148_9HYPO</name>
<dbReference type="InterPro" id="IPR011051">
    <property type="entry name" value="RmlC_Cupin_sf"/>
</dbReference>
<dbReference type="CDD" id="cd02231">
    <property type="entry name" value="cupin_BLL6423-like"/>
    <property type="match status" value="1"/>
</dbReference>
<comment type="caution">
    <text evidence="2">The sequence shown here is derived from an EMBL/GenBank/DDBJ whole genome shotgun (WGS) entry which is preliminary data.</text>
</comment>
<protein>
    <recommendedName>
        <fullName evidence="1">Cupin type-2 domain-containing protein</fullName>
    </recommendedName>
</protein>
<dbReference type="InterPro" id="IPR014710">
    <property type="entry name" value="RmlC-like_jellyroll"/>
</dbReference>
<accession>A0A9P9E148</accession>
<keyword evidence="3" id="KW-1185">Reference proteome</keyword>
<evidence type="ECO:0000313" key="3">
    <source>
        <dbReference type="Proteomes" id="UP000738349"/>
    </source>
</evidence>
<dbReference type="AlphaFoldDB" id="A0A9P9E148"/>
<dbReference type="Pfam" id="PF07883">
    <property type="entry name" value="Cupin_2"/>
    <property type="match status" value="1"/>
</dbReference>
<dbReference type="InterPro" id="IPR047142">
    <property type="entry name" value="OryJ/VirC-like"/>
</dbReference>
<reference evidence="2" key="1">
    <citation type="journal article" date="2021" name="Nat. Commun.">
        <title>Genetic determinants of endophytism in the Arabidopsis root mycobiome.</title>
        <authorList>
            <person name="Mesny F."/>
            <person name="Miyauchi S."/>
            <person name="Thiergart T."/>
            <person name="Pickel B."/>
            <person name="Atanasova L."/>
            <person name="Karlsson M."/>
            <person name="Huettel B."/>
            <person name="Barry K.W."/>
            <person name="Haridas S."/>
            <person name="Chen C."/>
            <person name="Bauer D."/>
            <person name="Andreopoulos W."/>
            <person name="Pangilinan J."/>
            <person name="LaButti K."/>
            <person name="Riley R."/>
            <person name="Lipzen A."/>
            <person name="Clum A."/>
            <person name="Drula E."/>
            <person name="Henrissat B."/>
            <person name="Kohler A."/>
            <person name="Grigoriev I.V."/>
            <person name="Martin F.M."/>
            <person name="Hacquard S."/>
        </authorList>
    </citation>
    <scope>NUCLEOTIDE SEQUENCE</scope>
    <source>
        <strain evidence="2">MPI-CAGE-AT-0147</strain>
    </source>
</reference>
<dbReference type="PANTHER" id="PTHR36156">
    <property type="entry name" value="SLR2101 PROTEIN"/>
    <property type="match status" value="1"/>
</dbReference>
<dbReference type="EMBL" id="JAGMUV010000018">
    <property type="protein sequence ID" value="KAH7129133.1"/>
    <property type="molecule type" value="Genomic_DNA"/>
</dbReference>
<sequence>MTGSEYKRFSNPLPQPNRFITTNNADGKAIYSKQLSRPVDFWPVGPENEPAGFGLGYATSSVPVRLTNDQDLAEMTTNYNKRKQSGLVKKGGTIVRYVDYPPKASSPMHRTVSCDYAIVLIGEMECLLDSGDTRIVKPGDILVQRGTMHQWINHSENWARMLYVLLDASLVMDGHLLDESLGDMRGSVFCLFTGVRVTEMKP</sequence>
<proteinExistence type="predicted"/>
<dbReference type="PANTHER" id="PTHR36156:SF3">
    <property type="entry name" value="CUPIN 2 CONSERVED BARREL DOMAIN-CONTAINING PROTEIN"/>
    <property type="match status" value="1"/>
</dbReference>
<gene>
    <name evidence="2" type="ORF">EDB81DRAFT_860103</name>
</gene>
<organism evidence="2 3">
    <name type="scientific">Dactylonectria macrodidyma</name>
    <dbReference type="NCBI Taxonomy" id="307937"/>
    <lineage>
        <taxon>Eukaryota</taxon>
        <taxon>Fungi</taxon>
        <taxon>Dikarya</taxon>
        <taxon>Ascomycota</taxon>
        <taxon>Pezizomycotina</taxon>
        <taxon>Sordariomycetes</taxon>
        <taxon>Hypocreomycetidae</taxon>
        <taxon>Hypocreales</taxon>
        <taxon>Nectriaceae</taxon>
        <taxon>Dactylonectria</taxon>
    </lineage>
</organism>
<evidence type="ECO:0000313" key="2">
    <source>
        <dbReference type="EMBL" id="KAH7129133.1"/>
    </source>
</evidence>
<dbReference type="Gene3D" id="2.60.120.10">
    <property type="entry name" value="Jelly Rolls"/>
    <property type="match status" value="1"/>
</dbReference>
<dbReference type="OrthoDB" id="5840532at2759"/>